<dbReference type="Pfam" id="PF13517">
    <property type="entry name" value="FG-GAP_3"/>
    <property type="match status" value="3"/>
</dbReference>
<feature type="chain" id="PRO_5030928949" description="Bacterial Ig-like domain-containing protein" evidence="2">
    <location>
        <begin position="27"/>
        <end position="1125"/>
    </location>
</feature>
<feature type="signal peptide" evidence="2">
    <location>
        <begin position="1"/>
        <end position="26"/>
    </location>
</feature>
<dbReference type="EMBL" id="JACHIP010000005">
    <property type="protein sequence ID" value="MBB5059132.1"/>
    <property type="molecule type" value="Genomic_DNA"/>
</dbReference>
<organism evidence="4 5">
    <name type="scientific">Granulicella aggregans</name>
    <dbReference type="NCBI Taxonomy" id="474949"/>
    <lineage>
        <taxon>Bacteria</taxon>
        <taxon>Pseudomonadati</taxon>
        <taxon>Acidobacteriota</taxon>
        <taxon>Terriglobia</taxon>
        <taxon>Terriglobales</taxon>
        <taxon>Acidobacteriaceae</taxon>
        <taxon>Granulicella</taxon>
    </lineage>
</organism>
<dbReference type="Gene3D" id="2.130.10.130">
    <property type="entry name" value="Integrin alpha, N-terminal"/>
    <property type="match status" value="4"/>
</dbReference>
<dbReference type="InterPro" id="IPR013517">
    <property type="entry name" value="FG-GAP"/>
</dbReference>
<comment type="caution">
    <text evidence="4">The sequence shown here is derived from an EMBL/GenBank/DDBJ whole genome shotgun (WGS) entry which is preliminary data.</text>
</comment>
<gene>
    <name evidence="4" type="ORF">HDF16_003855</name>
</gene>
<dbReference type="InterPro" id="IPR028994">
    <property type="entry name" value="Integrin_alpha_N"/>
</dbReference>
<dbReference type="PANTHER" id="PTHR44103">
    <property type="entry name" value="PROPROTEIN CONVERTASE P"/>
    <property type="match status" value="1"/>
</dbReference>
<dbReference type="InterPro" id="IPR018247">
    <property type="entry name" value="EF_Hand_1_Ca_BS"/>
</dbReference>
<keyword evidence="1 2" id="KW-0732">Signal</keyword>
<dbReference type="Pfam" id="PF16640">
    <property type="entry name" value="Big_3_5"/>
    <property type="match status" value="1"/>
</dbReference>
<sequence>MVFTSKRTWLAATFILSSVLSPFLGAASAQREVKSRTITSMTPASPFERTMRPLLGKLKLPVSNRTASARNVSANMSGTTVLNFGGYLSAPAYPARASNSIAYDSLNNGVQTAIAADFDKDGLTDVAVVQFDGTLNILRNTGGGVLAAPAGYINPNPNVGSENVAQSFAADLNGDGYPDIVSFDAANLALLTFLNDGNGAFNTAQTINLSTDYGNPAGITVGDVNGDGNADVVVAYYNIMSRTSSQMSIQTLVGKGDGTFTAMTGATIAVPTSLTLSGLAPITLGDLNGDGKLDIATLLQEQNSRSAGVFVVTTALGNGDGTFAALNVNSPISAAVSGIPNLSFNTAGVQILDLNKDGKLDLEVDMNGLLYVALGQGDNSFSPQVSSDFQGGYAVAFADLNGDGYPDAICGVTGLQVSLGKGDGTFAAPAINGQYAIDIATPQGVVAADFDGDGKLDIAELGADYKEVSMFFGNGDGTLHGALQLSLPTDVAPSDTELENVLKATAKPYSDLVVINFGGDAPSLQTGLSDGKGNFSYVLSLAAGLPTDFNFVEPVQADFNGDGLQDLLIAGVAGELWVSLSDGDGTFAIPVAINLPTLTCALSYAATADLNGDGKQDIVIAYGGDSVCGGVTTASGYFVIAGKGDGTFQTPVFFPSGTQLYSVALADMNLDGNTDLILNDVPTATSGPFQVTLQAGNGDGTFGAASTLLTNYVVTDVKVADMNSDGNPDVLLAAEEVYGSDVTTAGLVLINGNGDGTFGSHSLIAGGNVFLQTQVADMNGDSIPDIEASLYTNGAQPNTYYGFSTLLGLGGGGFSAPINQLIPLNGVLPLVGNFFDDNAPDVVTDTFYGIDLFLGQGGTTLTLGTSAPSVAYGTTETFTAKVVASMSGRPALTGTVSFYDGTTLLGTASVSGGSASFSTASLALGTHSVSAVYSGDSNFNLNTSGTAAVAVTSLAPAFALTSTSTALTLSQGANGIVPLTLTANATFSGPVNLTCSGAPSNASCGFSSDSVVLTAGSSATAALVIGTTGTKTSMQVPSNSPWQGKAPMVSVASLVLMCFIRPRRKLRGVLFAALLAVAAMGATGCSGGGPTVSSVGKTSFTVTVTATPSGGAGTAQTATVNVTVQ</sequence>
<dbReference type="InterPro" id="IPR032109">
    <property type="entry name" value="Big_3_5"/>
</dbReference>
<proteinExistence type="predicted"/>
<accession>A0A7W8E4Y9</accession>
<evidence type="ECO:0000256" key="2">
    <source>
        <dbReference type="SAM" id="SignalP"/>
    </source>
</evidence>
<dbReference type="SUPFAM" id="SSF69318">
    <property type="entry name" value="Integrin alpha N-terminal domain"/>
    <property type="match status" value="3"/>
</dbReference>
<dbReference type="Gene3D" id="2.60.40.10">
    <property type="entry name" value="Immunoglobulins"/>
    <property type="match status" value="1"/>
</dbReference>
<name>A0A7W8E4Y9_9BACT</name>
<dbReference type="RefSeq" id="WP_184220048.1">
    <property type="nucleotide sequence ID" value="NZ_JACHIP010000005.1"/>
</dbReference>
<dbReference type="Gene3D" id="2.40.128.340">
    <property type="match status" value="1"/>
</dbReference>
<evidence type="ECO:0000256" key="1">
    <source>
        <dbReference type="ARBA" id="ARBA00022729"/>
    </source>
</evidence>
<evidence type="ECO:0000313" key="5">
    <source>
        <dbReference type="Proteomes" id="UP000540989"/>
    </source>
</evidence>
<evidence type="ECO:0000259" key="3">
    <source>
        <dbReference type="Pfam" id="PF16640"/>
    </source>
</evidence>
<feature type="domain" description="Bacterial Ig-like" evidence="3">
    <location>
        <begin position="865"/>
        <end position="952"/>
    </location>
</feature>
<protein>
    <recommendedName>
        <fullName evidence="3">Bacterial Ig-like domain-containing protein</fullName>
    </recommendedName>
</protein>
<dbReference type="AlphaFoldDB" id="A0A7W8E4Y9"/>
<dbReference type="PROSITE" id="PS00018">
    <property type="entry name" value="EF_HAND_1"/>
    <property type="match status" value="1"/>
</dbReference>
<reference evidence="4 5" key="1">
    <citation type="submission" date="2020-08" db="EMBL/GenBank/DDBJ databases">
        <title>Genomic Encyclopedia of Type Strains, Phase IV (KMG-V): Genome sequencing to study the core and pangenomes of soil and plant-associated prokaryotes.</title>
        <authorList>
            <person name="Whitman W."/>
        </authorList>
    </citation>
    <scope>NUCLEOTIDE SEQUENCE [LARGE SCALE GENOMIC DNA]</scope>
    <source>
        <strain evidence="4 5">M8UP14</strain>
    </source>
</reference>
<evidence type="ECO:0000313" key="4">
    <source>
        <dbReference type="EMBL" id="MBB5059132.1"/>
    </source>
</evidence>
<dbReference type="PANTHER" id="PTHR44103:SF1">
    <property type="entry name" value="PROPROTEIN CONVERTASE P"/>
    <property type="match status" value="1"/>
</dbReference>
<dbReference type="InterPro" id="IPR013783">
    <property type="entry name" value="Ig-like_fold"/>
</dbReference>
<dbReference type="Proteomes" id="UP000540989">
    <property type="component" value="Unassembled WGS sequence"/>
</dbReference>
<keyword evidence="5" id="KW-1185">Reference proteome</keyword>